<organism evidence="1 2">
    <name type="scientific">Persea americana</name>
    <name type="common">Avocado</name>
    <dbReference type="NCBI Taxonomy" id="3435"/>
    <lineage>
        <taxon>Eukaryota</taxon>
        <taxon>Viridiplantae</taxon>
        <taxon>Streptophyta</taxon>
        <taxon>Embryophyta</taxon>
        <taxon>Tracheophyta</taxon>
        <taxon>Spermatophyta</taxon>
        <taxon>Magnoliopsida</taxon>
        <taxon>Magnoliidae</taxon>
        <taxon>Laurales</taxon>
        <taxon>Lauraceae</taxon>
        <taxon>Persea</taxon>
    </lineage>
</organism>
<reference evidence="1 2" key="1">
    <citation type="journal article" date="2022" name="Hortic Res">
        <title>A haplotype resolved chromosomal level avocado genome allows analysis of novel avocado genes.</title>
        <authorList>
            <person name="Nath O."/>
            <person name="Fletcher S.J."/>
            <person name="Hayward A."/>
            <person name="Shaw L.M."/>
            <person name="Masouleh A.K."/>
            <person name="Furtado A."/>
            <person name="Henry R.J."/>
            <person name="Mitter N."/>
        </authorList>
    </citation>
    <scope>NUCLEOTIDE SEQUENCE [LARGE SCALE GENOMIC DNA]</scope>
    <source>
        <strain evidence="2">cv. Hass</strain>
    </source>
</reference>
<dbReference type="Proteomes" id="UP001234297">
    <property type="component" value="Chromosome 3"/>
</dbReference>
<gene>
    <name evidence="1" type="ORF">MRB53_009718</name>
</gene>
<dbReference type="EMBL" id="CM056811">
    <property type="protein sequence ID" value="KAJ8635451.1"/>
    <property type="molecule type" value="Genomic_DNA"/>
</dbReference>
<name>A0ACC2LQZ5_PERAE</name>
<sequence>MASSNAFLVVFLSRFLLISNTQQLQLYHIHVLKPLRKHLEHAKSLEVWDKGGDLCSIPSSPELRFRGDKPFKMTERRFEGVRNRLPI</sequence>
<comment type="caution">
    <text evidence="1">The sequence shown here is derived from an EMBL/GenBank/DDBJ whole genome shotgun (WGS) entry which is preliminary data.</text>
</comment>
<evidence type="ECO:0000313" key="2">
    <source>
        <dbReference type="Proteomes" id="UP001234297"/>
    </source>
</evidence>
<keyword evidence="2" id="KW-1185">Reference proteome</keyword>
<protein>
    <submittedName>
        <fullName evidence="1">Uncharacterized protein</fullName>
    </submittedName>
</protein>
<evidence type="ECO:0000313" key="1">
    <source>
        <dbReference type="EMBL" id="KAJ8635451.1"/>
    </source>
</evidence>
<proteinExistence type="predicted"/>
<accession>A0ACC2LQZ5</accession>